<dbReference type="EMBL" id="CP000853">
    <property type="protein sequence ID" value="ABW18528.1"/>
    <property type="molecule type" value="Genomic_DNA"/>
</dbReference>
<evidence type="ECO:0000259" key="7">
    <source>
        <dbReference type="Pfam" id="PF02687"/>
    </source>
</evidence>
<organism evidence="8 9">
    <name type="scientific">Alkaliphilus oremlandii (strain OhILAs)</name>
    <name type="common">Clostridium oremlandii (strain OhILAs)</name>
    <dbReference type="NCBI Taxonomy" id="350688"/>
    <lineage>
        <taxon>Bacteria</taxon>
        <taxon>Bacillati</taxon>
        <taxon>Bacillota</taxon>
        <taxon>Clostridia</taxon>
        <taxon>Peptostreptococcales</taxon>
        <taxon>Natronincolaceae</taxon>
        <taxon>Alkaliphilus</taxon>
    </lineage>
</organism>
<dbReference type="InterPro" id="IPR003838">
    <property type="entry name" value="ABC3_permease_C"/>
</dbReference>
<evidence type="ECO:0000256" key="5">
    <source>
        <dbReference type="ARBA" id="ARBA00023136"/>
    </source>
</evidence>
<evidence type="ECO:0000256" key="3">
    <source>
        <dbReference type="ARBA" id="ARBA00022692"/>
    </source>
</evidence>
<dbReference type="PANTHER" id="PTHR46795">
    <property type="entry name" value="ABC TRANSPORTER PERMEASE-RELATED-RELATED"/>
    <property type="match status" value="1"/>
</dbReference>
<dbReference type="HOGENOM" id="CLU_022800_1_1_9"/>
<evidence type="ECO:0000256" key="2">
    <source>
        <dbReference type="ARBA" id="ARBA00022475"/>
    </source>
</evidence>
<name>A8MFZ0_ALKOO</name>
<feature type="transmembrane region" description="Helical" evidence="6">
    <location>
        <begin position="206"/>
        <end position="226"/>
    </location>
</feature>
<feature type="domain" description="ABC3 transporter permease C-terminal" evidence="7">
    <location>
        <begin position="64"/>
        <end position="185"/>
    </location>
</feature>
<reference evidence="9" key="1">
    <citation type="submission" date="2007-10" db="EMBL/GenBank/DDBJ databases">
        <title>Complete genome of Alkaliphilus oremlandii OhILAs.</title>
        <authorList>
            <person name="Copeland A."/>
            <person name="Lucas S."/>
            <person name="Lapidus A."/>
            <person name="Barry K."/>
            <person name="Detter J.C."/>
            <person name="Glavina del Rio T."/>
            <person name="Hammon N."/>
            <person name="Israni S."/>
            <person name="Dalin E."/>
            <person name="Tice H."/>
            <person name="Pitluck S."/>
            <person name="Chain P."/>
            <person name="Malfatti S."/>
            <person name="Shin M."/>
            <person name="Vergez L."/>
            <person name="Schmutz J."/>
            <person name="Larimer F."/>
            <person name="Land M."/>
            <person name="Hauser L."/>
            <person name="Kyrpides N."/>
            <person name="Mikhailova N."/>
            <person name="Stolz J.F."/>
            <person name="Dawson A."/>
            <person name="Fisher E."/>
            <person name="Crable B."/>
            <person name="Perera E."/>
            <person name="Lisak J."/>
            <person name="Ranganathan M."/>
            <person name="Basu P."/>
            <person name="Richardson P."/>
        </authorList>
    </citation>
    <scope>NUCLEOTIDE SEQUENCE [LARGE SCALE GENOMIC DNA]</scope>
    <source>
        <strain evidence="9">OhILAs</strain>
    </source>
</reference>
<keyword evidence="2 6" id="KW-1003">Cell membrane</keyword>
<feature type="transmembrane region" description="Helical" evidence="6">
    <location>
        <begin position="104"/>
        <end position="133"/>
    </location>
</feature>
<keyword evidence="3 6" id="KW-0812">Transmembrane</keyword>
<feature type="transmembrane region" description="Helical" evidence="6">
    <location>
        <begin position="232"/>
        <end position="253"/>
    </location>
</feature>
<dbReference type="PANTHER" id="PTHR46795:SF3">
    <property type="entry name" value="ABC TRANSPORTER PERMEASE"/>
    <property type="match status" value="1"/>
</dbReference>
<dbReference type="Proteomes" id="UP000000269">
    <property type="component" value="Chromosome"/>
</dbReference>
<feature type="transmembrane region" description="Helical" evidence="6">
    <location>
        <begin position="20"/>
        <end position="37"/>
    </location>
</feature>
<dbReference type="OrthoDB" id="9781780at2"/>
<dbReference type="AlphaFoldDB" id="A8MFZ0"/>
<dbReference type="Pfam" id="PF02687">
    <property type="entry name" value="FtsX"/>
    <property type="match status" value="1"/>
</dbReference>
<dbReference type="InterPro" id="IPR052536">
    <property type="entry name" value="ABC-4_Integral_Memb_Prot"/>
</dbReference>
<feature type="transmembrane region" description="Helical" evidence="6">
    <location>
        <begin position="57"/>
        <end position="79"/>
    </location>
</feature>
<sequence>MFFDFIKRNSSKTRKENGIYFLSLIISIVAFYVILSLGDQDVMMYLKTIESQAVGKLMALIPLLYTVSIFFVFFLVYFANRYQLQLRSKEFGMYLMMGMKRSKLFAMILGETLWNSFISLAIGIPISIFLTQIISLVTSRIIGMGIIGYNFRISWIGLGLTLLGFLIVQLGAMMILSMSISKKEPYDLIHDEKEEVQSIVSSKKGWVHLILGTILILVAYGLGIRFLRGIDFSVVAAILLTGIMGTFLFFKGVSSFISRVIRRKSHTSTGLYTFTARQIQENVLHNSSSIAISSLLILMSMMSFAYGIATITSIHGEGERSVDFTFEGEEKEIISVLESDEMKPYIESYFPMKMGNLYHSEGETNTFSWAAVVEQASKEKDSVEKENLMRDLSYDDSPYLISVSSYNHILQSIGKEPVLLEENQMAMYSSSRFPYNHELLRKILKEKPSVTVNEETYELTKKLYTTNLVADRSITIMYGLIVPDALFNEVVEREGRTDRWNMILEDDFIKEEGLMQSINKMDQLLNPTGLHYESYLASMGRQLFYVVAGSYTTIYLGLMFLIIANTVLGLKFLMQQRTTRHRYSTLLMLGASVKELCLSARKQIVLYFTLVIAVALISSIFGIWSLMGSFFIAPNAVSVLKLISLVILSLGLFSAFELAYIWMIQRKSDEEIKKLSEVL</sequence>
<evidence type="ECO:0000256" key="1">
    <source>
        <dbReference type="ARBA" id="ARBA00004651"/>
    </source>
</evidence>
<feature type="transmembrane region" description="Helical" evidence="6">
    <location>
        <begin position="290"/>
        <end position="309"/>
    </location>
</feature>
<dbReference type="GO" id="GO:0055085">
    <property type="term" value="P:transmembrane transport"/>
    <property type="evidence" value="ECO:0007669"/>
    <property type="project" value="UniProtKB-UniRule"/>
</dbReference>
<evidence type="ECO:0000313" key="9">
    <source>
        <dbReference type="Proteomes" id="UP000000269"/>
    </source>
</evidence>
<gene>
    <name evidence="8" type="ordered locus">Clos_0981</name>
</gene>
<proteinExistence type="inferred from homology"/>
<dbReference type="GO" id="GO:0005886">
    <property type="term" value="C:plasma membrane"/>
    <property type="evidence" value="ECO:0007669"/>
    <property type="project" value="UniProtKB-SubCell"/>
</dbReference>
<evidence type="ECO:0000313" key="8">
    <source>
        <dbReference type="EMBL" id="ABW18528.1"/>
    </source>
</evidence>
<dbReference type="RefSeq" id="WP_012158840.1">
    <property type="nucleotide sequence ID" value="NC_009922.1"/>
</dbReference>
<dbReference type="KEGG" id="aoe:Clos_0981"/>
<comment type="subcellular location">
    <subcellularLocation>
        <location evidence="1 6">Cell membrane</location>
        <topology evidence="1 6">Multi-pass membrane protein</topology>
    </subcellularLocation>
</comment>
<dbReference type="InterPro" id="IPR027022">
    <property type="entry name" value="ABC_permease_BceB-typ"/>
</dbReference>
<keyword evidence="4 6" id="KW-1133">Transmembrane helix</keyword>
<protein>
    <recommendedName>
        <fullName evidence="7">ABC3 transporter permease C-terminal domain-containing protein</fullName>
    </recommendedName>
</protein>
<keyword evidence="5 6" id="KW-0472">Membrane</keyword>
<keyword evidence="6" id="KW-0813">Transport</keyword>
<comment type="similarity">
    <text evidence="6">Belongs to the ABC-4 integral membrane protein family.</text>
</comment>
<dbReference type="eggNOG" id="COG0577">
    <property type="taxonomic scope" value="Bacteria"/>
</dbReference>
<feature type="transmembrane region" description="Helical" evidence="6">
    <location>
        <begin position="604"/>
        <end position="627"/>
    </location>
</feature>
<feature type="transmembrane region" description="Helical" evidence="6">
    <location>
        <begin position="153"/>
        <end position="176"/>
    </location>
</feature>
<feature type="transmembrane region" description="Helical" evidence="6">
    <location>
        <begin position="543"/>
        <end position="573"/>
    </location>
</feature>
<evidence type="ECO:0000256" key="6">
    <source>
        <dbReference type="PIRNR" id="PIRNR018968"/>
    </source>
</evidence>
<dbReference type="STRING" id="350688.Clos_0981"/>
<evidence type="ECO:0000256" key="4">
    <source>
        <dbReference type="ARBA" id="ARBA00022989"/>
    </source>
</evidence>
<accession>A8MFZ0</accession>
<feature type="transmembrane region" description="Helical" evidence="6">
    <location>
        <begin position="639"/>
        <end position="664"/>
    </location>
</feature>
<keyword evidence="9" id="KW-1185">Reference proteome</keyword>
<dbReference type="PIRSF" id="PIRSF018968">
    <property type="entry name" value="ABC_permease_BceB"/>
    <property type="match status" value="1"/>
</dbReference>